<evidence type="ECO:0000313" key="1">
    <source>
        <dbReference type="EMBL" id="MBP1894696.1"/>
    </source>
</evidence>
<accession>A0ABS4FEL5</accession>
<reference evidence="1 2" key="1">
    <citation type="submission" date="2021-03" db="EMBL/GenBank/DDBJ databases">
        <title>Genomic Encyclopedia of Type Strains, Phase IV (KMG-IV): sequencing the most valuable type-strain genomes for metagenomic binning, comparative biology and taxonomic classification.</title>
        <authorList>
            <person name="Goeker M."/>
        </authorList>
    </citation>
    <scope>NUCLEOTIDE SEQUENCE [LARGE SCALE GENOMIC DNA]</scope>
    <source>
        <strain evidence="1 2">DSM 15596</strain>
    </source>
</reference>
<dbReference type="Proteomes" id="UP000706926">
    <property type="component" value="Unassembled WGS sequence"/>
</dbReference>
<evidence type="ECO:0000313" key="2">
    <source>
        <dbReference type="Proteomes" id="UP000706926"/>
    </source>
</evidence>
<sequence length="36" mass="4368">MASWWTWHYDGLELRWTGITMDWYYGRPGITMDLAS</sequence>
<name>A0ABS4FEL5_9BACL</name>
<organism evidence="1 2">
    <name type="scientific">Paenibacillus lactis</name>
    <dbReference type="NCBI Taxonomy" id="228574"/>
    <lineage>
        <taxon>Bacteria</taxon>
        <taxon>Bacillati</taxon>
        <taxon>Bacillota</taxon>
        <taxon>Bacilli</taxon>
        <taxon>Bacillales</taxon>
        <taxon>Paenibacillaceae</taxon>
        <taxon>Paenibacillus</taxon>
    </lineage>
</organism>
<protein>
    <submittedName>
        <fullName evidence="1">Uncharacterized protein</fullName>
    </submittedName>
</protein>
<comment type="caution">
    <text evidence="1">The sequence shown here is derived from an EMBL/GenBank/DDBJ whole genome shotgun (WGS) entry which is preliminary data.</text>
</comment>
<proteinExistence type="predicted"/>
<gene>
    <name evidence="1" type="ORF">J2Z18_003802</name>
</gene>
<keyword evidence="2" id="KW-1185">Reference proteome</keyword>
<dbReference type="EMBL" id="JAGGKI010000010">
    <property type="protein sequence ID" value="MBP1894696.1"/>
    <property type="molecule type" value="Genomic_DNA"/>
</dbReference>